<protein>
    <submittedName>
        <fullName evidence="2">DUF2169 domain-containing protein</fullName>
    </submittedName>
</protein>
<gene>
    <name evidence="2" type="ORF">H9K75_03260</name>
</gene>
<accession>A0A7H0GLJ3</accession>
<dbReference type="AlphaFoldDB" id="A0A7H0GLJ3"/>
<organism evidence="2 3">
    <name type="scientific">Diaphorobacter aerolatus</name>
    <dbReference type="NCBI Taxonomy" id="1288495"/>
    <lineage>
        <taxon>Bacteria</taxon>
        <taxon>Pseudomonadati</taxon>
        <taxon>Pseudomonadota</taxon>
        <taxon>Betaproteobacteria</taxon>
        <taxon>Burkholderiales</taxon>
        <taxon>Comamonadaceae</taxon>
        <taxon>Diaphorobacter</taxon>
    </lineage>
</organism>
<evidence type="ECO:0000259" key="1">
    <source>
        <dbReference type="Pfam" id="PF09937"/>
    </source>
</evidence>
<evidence type="ECO:0000313" key="3">
    <source>
        <dbReference type="Proteomes" id="UP000516028"/>
    </source>
</evidence>
<dbReference type="KEGG" id="daer:H9K75_03260"/>
<sequence>MIEVEWGQLPEDFSRGNVVSAPDERVPDIPHPDRWRVAPIGLRLPWLVGTETVSLVGMRADLPRWDICLPAERPVFVLPDQPQEPARMWQLFIDADARRAEILWGRSWFMDRELMPGEDREWLKRIALRGERLT</sequence>
<keyword evidence="3" id="KW-1185">Reference proteome</keyword>
<feature type="domain" description="DUF2169" evidence="1">
    <location>
        <begin position="25"/>
        <end position="104"/>
    </location>
</feature>
<name>A0A7H0GLJ3_9BURK</name>
<evidence type="ECO:0000313" key="2">
    <source>
        <dbReference type="EMBL" id="QNP49159.1"/>
    </source>
</evidence>
<dbReference type="Proteomes" id="UP000516028">
    <property type="component" value="Chromosome"/>
</dbReference>
<dbReference type="RefSeq" id="WP_187724751.1">
    <property type="nucleotide sequence ID" value="NZ_CP060783.1"/>
</dbReference>
<dbReference type="InterPro" id="IPR018683">
    <property type="entry name" value="DUF2169"/>
</dbReference>
<dbReference type="Pfam" id="PF09937">
    <property type="entry name" value="DUF2169"/>
    <property type="match status" value="1"/>
</dbReference>
<dbReference type="EMBL" id="CP060783">
    <property type="protein sequence ID" value="QNP49159.1"/>
    <property type="molecule type" value="Genomic_DNA"/>
</dbReference>
<proteinExistence type="predicted"/>
<reference evidence="2 3" key="1">
    <citation type="submission" date="2020-08" db="EMBL/GenBank/DDBJ databases">
        <title>Genome sequence of Diaphorobacter aerolatus KACC 16536T.</title>
        <authorList>
            <person name="Hyun D.-W."/>
            <person name="Bae J.-W."/>
        </authorList>
    </citation>
    <scope>NUCLEOTIDE SEQUENCE [LARGE SCALE GENOMIC DNA]</scope>
    <source>
        <strain evidence="2 3">KACC 16536</strain>
    </source>
</reference>